<gene>
    <name evidence="2" type="ORF">FF38_00466</name>
</gene>
<dbReference type="Proteomes" id="UP000037069">
    <property type="component" value="Unassembled WGS sequence"/>
</dbReference>
<dbReference type="AlphaFoldDB" id="A0A0L0BVR7"/>
<accession>A0A0L0BVR7</accession>
<feature type="region of interest" description="Disordered" evidence="1">
    <location>
        <begin position="1"/>
        <end position="29"/>
    </location>
</feature>
<sequence length="83" mass="8615">MPLGHLLEMGRSGKGDNNKSLHGTGGGPCRVNNITEVEQQIDKICHLSSAAAPSGKLLGLPPAQKPLPPSAAPNCKIPGQKHF</sequence>
<dbReference type="EMBL" id="JRES01001365">
    <property type="protein sequence ID" value="KNC23334.1"/>
    <property type="molecule type" value="Genomic_DNA"/>
</dbReference>
<protein>
    <submittedName>
        <fullName evidence="2">Uncharacterized protein</fullName>
    </submittedName>
</protein>
<organism evidence="2 3">
    <name type="scientific">Lucilia cuprina</name>
    <name type="common">Green bottle fly</name>
    <name type="synonym">Australian sheep blowfly</name>
    <dbReference type="NCBI Taxonomy" id="7375"/>
    <lineage>
        <taxon>Eukaryota</taxon>
        <taxon>Metazoa</taxon>
        <taxon>Ecdysozoa</taxon>
        <taxon>Arthropoda</taxon>
        <taxon>Hexapoda</taxon>
        <taxon>Insecta</taxon>
        <taxon>Pterygota</taxon>
        <taxon>Neoptera</taxon>
        <taxon>Endopterygota</taxon>
        <taxon>Diptera</taxon>
        <taxon>Brachycera</taxon>
        <taxon>Muscomorpha</taxon>
        <taxon>Oestroidea</taxon>
        <taxon>Calliphoridae</taxon>
        <taxon>Luciliinae</taxon>
        <taxon>Lucilia</taxon>
    </lineage>
</organism>
<name>A0A0L0BVR7_LUCCU</name>
<keyword evidence="3" id="KW-1185">Reference proteome</keyword>
<feature type="region of interest" description="Disordered" evidence="1">
    <location>
        <begin position="55"/>
        <end position="83"/>
    </location>
</feature>
<reference evidence="2 3" key="1">
    <citation type="journal article" date="2015" name="Nat. Commun.">
        <title>Lucilia cuprina genome unlocks parasitic fly biology to underpin future interventions.</title>
        <authorList>
            <person name="Anstead C.A."/>
            <person name="Korhonen P.K."/>
            <person name="Young N.D."/>
            <person name="Hall R.S."/>
            <person name="Jex A.R."/>
            <person name="Murali S.C."/>
            <person name="Hughes D.S."/>
            <person name="Lee S.F."/>
            <person name="Perry T."/>
            <person name="Stroehlein A.J."/>
            <person name="Ansell B.R."/>
            <person name="Breugelmans B."/>
            <person name="Hofmann A."/>
            <person name="Qu J."/>
            <person name="Dugan S."/>
            <person name="Lee S.L."/>
            <person name="Chao H."/>
            <person name="Dinh H."/>
            <person name="Han Y."/>
            <person name="Doddapaneni H.V."/>
            <person name="Worley K.C."/>
            <person name="Muzny D.M."/>
            <person name="Ioannidis P."/>
            <person name="Waterhouse R.M."/>
            <person name="Zdobnov E.M."/>
            <person name="James P.J."/>
            <person name="Bagnall N.H."/>
            <person name="Kotze A.C."/>
            <person name="Gibbs R.A."/>
            <person name="Richards S."/>
            <person name="Batterham P."/>
            <person name="Gasser R.B."/>
        </authorList>
    </citation>
    <scope>NUCLEOTIDE SEQUENCE [LARGE SCALE GENOMIC DNA]</scope>
    <source>
        <strain evidence="2 3">LS</strain>
        <tissue evidence="2">Full body</tissue>
    </source>
</reference>
<proteinExistence type="predicted"/>
<evidence type="ECO:0000256" key="1">
    <source>
        <dbReference type="SAM" id="MobiDB-lite"/>
    </source>
</evidence>
<evidence type="ECO:0000313" key="3">
    <source>
        <dbReference type="Proteomes" id="UP000037069"/>
    </source>
</evidence>
<comment type="caution">
    <text evidence="2">The sequence shown here is derived from an EMBL/GenBank/DDBJ whole genome shotgun (WGS) entry which is preliminary data.</text>
</comment>
<evidence type="ECO:0000313" key="2">
    <source>
        <dbReference type="EMBL" id="KNC23334.1"/>
    </source>
</evidence>